<accession>A0AAN9W2E9</accession>
<feature type="transmembrane region" description="Helical" evidence="1">
    <location>
        <begin position="20"/>
        <end position="38"/>
    </location>
</feature>
<dbReference type="EMBL" id="JAZDUA010000019">
    <property type="protein sequence ID" value="KAK7872840.1"/>
    <property type="molecule type" value="Genomic_DNA"/>
</dbReference>
<keyword evidence="3" id="KW-1185">Reference proteome</keyword>
<dbReference type="SUPFAM" id="SSF52058">
    <property type="entry name" value="L domain-like"/>
    <property type="match status" value="1"/>
</dbReference>
<sequence>MDSSRIAAARQKNKWIRRVCFILIVPVIGAITWLLYILTNKTASQDLDYSNATIVSGTNHNMTMDDSCGTSFFEALMAFENMEPNVKQINLHDKNISCVPSDAFESKNDLIILVLRGNPLNIALDRPWLRHPKLKVLDISDCGLGPLSSVVFENLPSLKKVMMAGNSGCLDTQKQSINIEIDCGAVLSTANLNNTFLQYNDLMAYN</sequence>
<comment type="caution">
    <text evidence="2">The sequence shown here is derived from an EMBL/GenBank/DDBJ whole genome shotgun (WGS) entry which is preliminary data.</text>
</comment>
<dbReference type="Gene3D" id="3.80.10.10">
    <property type="entry name" value="Ribonuclease Inhibitor"/>
    <property type="match status" value="1"/>
</dbReference>
<organism evidence="2 3">
    <name type="scientific">Gryllus longicercus</name>
    <dbReference type="NCBI Taxonomy" id="2509291"/>
    <lineage>
        <taxon>Eukaryota</taxon>
        <taxon>Metazoa</taxon>
        <taxon>Ecdysozoa</taxon>
        <taxon>Arthropoda</taxon>
        <taxon>Hexapoda</taxon>
        <taxon>Insecta</taxon>
        <taxon>Pterygota</taxon>
        <taxon>Neoptera</taxon>
        <taxon>Polyneoptera</taxon>
        <taxon>Orthoptera</taxon>
        <taxon>Ensifera</taxon>
        <taxon>Gryllidea</taxon>
        <taxon>Grylloidea</taxon>
        <taxon>Gryllidae</taxon>
        <taxon>Gryllinae</taxon>
        <taxon>Gryllus</taxon>
    </lineage>
</organism>
<keyword evidence="1" id="KW-1133">Transmembrane helix</keyword>
<proteinExistence type="predicted"/>
<gene>
    <name evidence="2" type="ORF">R5R35_006712</name>
</gene>
<evidence type="ECO:0000313" key="3">
    <source>
        <dbReference type="Proteomes" id="UP001378592"/>
    </source>
</evidence>
<evidence type="ECO:0000313" key="2">
    <source>
        <dbReference type="EMBL" id="KAK7872840.1"/>
    </source>
</evidence>
<keyword evidence="1" id="KW-0812">Transmembrane</keyword>
<evidence type="ECO:0008006" key="4">
    <source>
        <dbReference type="Google" id="ProtNLM"/>
    </source>
</evidence>
<protein>
    <recommendedName>
        <fullName evidence="4">Toll-like receptor</fullName>
    </recommendedName>
</protein>
<dbReference type="InterPro" id="IPR032675">
    <property type="entry name" value="LRR_dom_sf"/>
</dbReference>
<keyword evidence="1" id="KW-0472">Membrane</keyword>
<dbReference type="Proteomes" id="UP001378592">
    <property type="component" value="Unassembled WGS sequence"/>
</dbReference>
<evidence type="ECO:0000256" key="1">
    <source>
        <dbReference type="SAM" id="Phobius"/>
    </source>
</evidence>
<name>A0AAN9W2E9_9ORTH</name>
<dbReference type="AlphaFoldDB" id="A0AAN9W2E9"/>
<reference evidence="2 3" key="1">
    <citation type="submission" date="2024-03" db="EMBL/GenBank/DDBJ databases">
        <title>The genome assembly and annotation of the cricket Gryllus longicercus Weissman &amp; Gray.</title>
        <authorList>
            <person name="Szrajer S."/>
            <person name="Gray D."/>
            <person name="Ylla G."/>
        </authorList>
    </citation>
    <scope>NUCLEOTIDE SEQUENCE [LARGE SCALE GENOMIC DNA]</scope>
    <source>
        <strain evidence="2">DAG 2021-001</strain>
        <tissue evidence="2">Whole body minus gut</tissue>
    </source>
</reference>